<keyword evidence="1" id="KW-0732">Signal</keyword>
<organism evidence="2 3">
    <name type="scientific">Veillonella seminalis</name>
    <dbReference type="NCBI Taxonomy" id="1502943"/>
    <lineage>
        <taxon>Bacteria</taxon>
        <taxon>Bacillati</taxon>
        <taxon>Bacillota</taxon>
        <taxon>Negativicutes</taxon>
        <taxon>Veillonellales</taxon>
        <taxon>Veillonellaceae</taxon>
        <taxon>Veillonella</taxon>
    </lineage>
</organism>
<dbReference type="AlphaFoldDB" id="A0A833CB72"/>
<proteinExistence type="predicted"/>
<dbReference type="EMBL" id="WBKH01000007">
    <property type="protein sequence ID" value="KAB1477899.1"/>
    <property type="molecule type" value="Genomic_DNA"/>
</dbReference>
<gene>
    <name evidence="2" type="ORF">F8R14_07370</name>
</gene>
<dbReference type="RefSeq" id="WP_127007618.1">
    <property type="nucleotide sequence ID" value="NZ_CAUENZ010000001.1"/>
</dbReference>
<accession>A0A833CB72</accession>
<evidence type="ECO:0000313" key="3">
    <source>
        <dbReference type="Proteomes" id="UP000434554"/>
    </source>
</evidence>
<name>A0A833CB72_9FIRM</name>
<reference evidence="2 3" key="1">
    <citation type="submission" date="2019-09" db="EMBL/GenBank/DDBJ databases">
        <title>Draft genome sequence of 3 type strains from the CCUG.</title>
        <authorList>
            <person name="Pineiro-Iglesias B."/>
            <person name="Tunovic T."/>
            <person name="Unosson C."/>
            <person name="Inganas E."/>
            <person name="Ohlen M."/>
            <person name="Cardew S."/>
            <person name="Jensie-Markopoulos S."/>
            <person name="Salva-Serra F."/>
            <person name="Jaen-Luchoro D."/>
            <person name="Karlsson R."/>
            <person name="Svensson-Stadler L."/>
            <person name="Chun J."/>
            <person name="Moore E."/>
        </authorList>
    </citation>
    <scope>NUCLEOTIDE SEQUENCE [LARGE SCALE GENOMIC DNA]</scope>
    <source>
        <strain evidence="2 3">CCUG 65427</strain>
    </source>
</reference>
<protein>
    <submittedName>
        <fullName evidence="2">Uncharacterized protein</fullName>
    </submittedName>
</protein>
<evidence type="ECO:0000313" key="2">
    <source>
        <dbReference type="EMBL" id="KAB1477899.1"/>
    </source>
</evidence>
<dbReference type="GeneID" id="83054787"/>
<evidence type="ECO:0000256" key="1">
    <source>
        <dbReference type="SAM" id="SignalP"/>
    </source>
</evidence>
<dbReference type="Proteomes" id="UP000434554">
    <property type="component" value="Unassembled WGS sequence"/>
</dbReference>
<sequence length="124" mass="14618">MKKYLSYLAVFFIFCFSLWLFPQSAEATDIWAYTAAPQDGNYQAYVVSESIQWNNDYSKITCAVKQVKDGSVQKVVFWNFDRLSDEWRYQTSTMQKPNSFGHTNRVYPNSWGAYILKICIDYLR</sequence>
<feature type="signal peptide" evidence="1">
    <location>
        <begin position="1"/>
        <end position="27"/>
    </location>
</feature>
<feature type="chain" id="PRO_5032314434" evidence="1">
    <location>
        <begin position="28"/>
        <end position="124"/>
    </location>
</feature>
<comment type="caution">
    <text evidence="2">The sequence shown here is derived from an EMBL/GenBank/DDBJ whole genome shotgun (WGS) entry which is preliminary data.</text>
</comment>